<feature type="domain" description="Helicase ATP-binding" evidence="4">
    <location>
        <begin position="168"/>
        <end position="320"/>
    </location>
</feature>
<keyword evidence="2" id="KW-0067">ATP-binding</keyword>
<comment type="caution">
    <text evidence="6">The sequence shown here is derived from an EMBL/GenBank/DDBJ whole genome shotgun (WGS) entry which is preliminary data.</text>
</comment>
<keyword evidence="6" id="KW-0378">Hydrolase</keyword>
<keyword evidence="3" id="KW-0238">DNA-binding</keyword>
<dbReference type="PANTHER" id="PTHR30580:SF1">
    <property type="entry name" value="COMF OPERON PROTEIN 1"/>
    <property type="match status" value="1"/>
</dbReference>
<accession>A0ABW6JXA6</accession>
<organism evidence="6 7">
    <name type="scientific">Cytobacillus mangrovibacter</name>
    <dbReference type="NCBI Taxonomy" id="3299024"/>
    <lineage>
        <taxon>Bacteria</taxon>
        <taxon>Bacillati</taxon>
        <taxon>Bacillota</taxon>
        <taxon>Bacilli</taxon>
        <taxon>Bacillales</taxon>
        <taxon>Bacillaceae</taxon>
        <taxon>Cytobacillus</taxon>
    </lineage>
</organism>
<gene>
    <name evidence="6" type="ORF">ACFYKT_09075</name>
</gene>
<dbReference type="GO" id="GO:0004386">
    <property type="term" value="F:helicase activity"/>
    <property type="evidence" value="ECO:0007669"/>
    <property type="project" value="UniProtKB-KW"/>
</dbReference>
<dbReference type="InterPro" id="IPR001650">
    <property type="entry name" value="Helicase_C-like"/>
</dbReference>
<name>A0ABW6JXA6_9BACI</name>
<dbReference type="SMART" id="SM00490">
    <property type="entry name" value="HELICc"/>
    <property type="match status" value="1"/>
</dbReference>
<dbReference type="PANTHER" id="PTHR30580">
    <property type="entry name" value="PRIMOSOMAL PROTEIN N"/>
    <property type="match status" value="1"/>
</dbReference>
<reference evidence="6 7" key="1">
    <citation type="submission" date="2024-08" db="EMBL/GenBank/DDBJ databases">
        <title>Two novel Cytobacillus novel species.</title>
        <authorList>
            <person name="Liu G."/>
        </authorList>
    </citation>
    <scope>NUCLEOTIDE SEQUENCE [LARGE SCALE GENOMIC DNA]</scope>
    <source>
        <strain evidence="6 7">FJAT-53684</strain>
    </source>
</reference>
<dbReference type="Gene3D" id="3.40.50.300">
    <property type="entry name" value="P-loop containing nucleotide triphosphate hydrolases"/>
    <property type="match status" value="2"/>
</dbReference>
<proteinExistence type="predicted"/>
<evidence type="ECO:0000313" key="6">
    <source>
        <dbReference type="EMBL" id="MFE8696486.1"/>
    </source>
</evidence>
<dbReference type="InterPro" id="IPR006935">
    <property type="entry name" value="Helicase/UvrB_N"/>
</dbReference>
<evidence type="ECO:0000259" key="5">
    <source>
        <dbReference type="PROSITE" id="PS51194"/>
    </source>
</evidence>
<dbReference type="Pfam" id="PF04851">
    <property type="entry name" value="ResIII"/>
    <property type="match status" value="1"/>
</dbReference>
<evidence type="ECO:0000259" key="4">
    <source>
        <dbReference type="PROSITE" id="PS51192"/>
    </source>
</evidence>
<dbReference type="InterPro" id="IPR027417">
    <property type="entry name" value="P-loop_NTPase"/>
</dbReference>
<dbReference type="InterPro" id="IPR014001">
    <property type="entry name" value="Helicase_ATP-bd"/>
</dbReference>
<dbReference type="PROSITE" id="PS51192">
    <property type="entry name" value="HELICASE_ATP_BIND_1"/>
    <property type="match status" value="1"/>
</dbReference>
<protein>
    <submittedName>
        <fullName evidence="6">DEAD/DEAH box helicase</fullName>
    </submittedName>
</protein>
<keyword evidence="7" id="KW-1185">Reference proteome</keyword>
<feature type="domain" description="Helicase C-terminal" evidence="5">
    <location>
        <begin position="356"/>
        <end position="499"/>
    </location>
</feature>
<dbReference type="Pfam" id="PF00271">
    <property type="entry name" value="Helicase_C"/>
    <property type="match status" value="1"/>
</dbReference>
<evidence type="ECO:0000313" key="7">
    <source>
        <dbReference type="Proteomes" id="UP001601058"/>
    </source>
</evidence>
<evidence type="ECO:0000256" key="3">
    <source>
        <dbReference type="ARBA" id="ARBA00023125"/>
    </source>
</evidence>
<sequence>MRFAQIHSKLIPDKLLHSPEKTYPISSFEQISTAQQTNPNYIYNQELQQQLAGKQLLPDDLTISIEEIQEHFENGYLIYRKGIHLEKNKPICIRCGNKDLHFFGRFPCARCGEDCLYCRKCIMMGRVSACTPLISWTGPDQQLESTSLQLSWAGSLSDGQQTASKRVVQAINENKEQLVWAVCGAGKTEVLFEGIDAAITAGKRVCLATPRTDVVLELTPRLKKVFPNIQVASLYGGSEDRHLNAPLTITTTHQLLRFYQAFDTVILDEVDAFPYSVDESLQYAVRQSRKTLSSMIYLTATPNEKWQAECIKGKREYVTIPARYHRHPLPVPSFQWCGNWEKGLQKKRLPRNIIQWINKRLDAEKQCLLFIPKIDKMEKILPLIRLLHPKIEAVHAEDPKRKGKVQAMRNKEIPLLLTTTILERGVTFPNIDVAVLGAEDRIFTESALVQIAGRVGRSAAAPGGEITFFHYGKTDAMIRARKQILQMNEEARKKGLIDY</sequence>
<keyword evidence="1" id="KW-0547">Nucleotide-binding</keyword>
<dbReference type="Proteomes" id="UP001601058">
    <property type="component" value="Unassembled WGS sequence"/>
</dbReference>
<dbReference type="SUPFAM" id="SSF52540">
    <property type="entry name" value="P-loop containing nucleoside triphosphate hydrolases"/>
    <property type="match status" value="1"/>
</dbReference>
<keyword evidence="6" id="KW-0347">Helicase</keyword>
<dbReference type="SMART" id="SM00487">
    <property type="entry name" value="DEXDc"/>
    <property type="match status" value="1"/>
</dbReference>
<dbReference type="CDD" id="cd17925">
    <property type="entry name" value="DEXDc_ComFA"/>
    <property type="match status" value="1"/>
</dbReference>
<dbReference type="EMBL" id="JBIACJ010000004">
    <property type="protein sequence ID" value="MFE8696486.1"/>
    <property type="molecule type" value="Genomic_DNA"/>
</dbReference>
<evidence type="ECO:0000256" key="1">
    <source>
        <dbReference type="ARBA" id="ARBA00022741"/>
    </source>
</evidence>
<evidence type="ECO:0000256" key="2">
    <source>
        <dbReference type="ARBA" id="ARBA00022840"/>
    </source>
</evidence>
<dbReference type="RefSeq" id="WP_389218559.1">
    <property type="nucleotide sequence ID" value="NZ_JBIACJ010000004.1"/>
</dbReference>
<dbReference type="PROSITE" id="PS51194">
    <property type="entry name" value="HELICASE_CTER"/>
    <property type="match status" value="1"/>
</dbReference>